<reference evidence="1" key="4">
    <citation type="journal article" date="2022" name="PLoS Pathog.">
        <title>Chromosome-level genome of Schistosoma haematobium underpins genome-wide explorations of molecular variation.</title>
        <authorList>
            <person name="Stroehlein A.J."/>
            <person name="Korhonen P.K."/>
            <person name="Lee V.V."/>
            <person name="Ralph S.A."/>
            <person name="Mentink-Kane M."/>
            <person name="You H."/>
            <person name="McManus D.P."/>
            <person name="Tchuente L.T."/>
            <person name="Stothard J.R."/>
            <person name="Kaur P."/>
            <person name="Dudchenko O."/>
            <person name="Aiden E.L."/>
            <person name="Yang B."/>
            <person name="Yang H."/>
            <person name="Emery A.M."/>
            <person name="Webster B.L."/>
            <person name="Brindley P.J."/>
            <person name="Rollinson D."/>
            <person name="Chang B.C.H."/>
            <person name="Gasser R.B."/>
            <person name="Young N.D."/>
        </authorList>
    </citation>
    <scope>NUCLEOTIDE SEQUENCE</scope>
</reference>
<evidence type="ECO:0000313" key="1">
    <source>
        <dbReference type="EMBL" id="KAH9584731.1"/>
    </source>
</evidence>
<reference evidence="1" key="3">
    <citation type="submission" date="2021-06" db="EMBL/GenBank/DDBJ databases">
        <title>Chromosome-level genome assembly for S. haematobium.</title>
        <authorList>
            <person name="Stroehlein A.J."/>
        </authorList>
    </citation>
    <scope>NUCLEOTIDE SEQUENCE</scope>
</reference>
<evidence type="ECO:0000313" key="2">
    <source>
        <dbReference type="Proteomes" id="UP000471633"/>
    </source>
</evidence>
<sequence length="1614" mass="186562">MHHINHCRLPGYFVLALESRGSLNSGHCDHVDLSLFASLSVHMSKRRRRDLDLSSSSSSSDCIYDNLLWKFVDQNYEFLINDDFLEHCKHSACDEKSTPPADSSFESCIVLLEDLSELLRNLRQRMEFDGPGNFHKYLETTLTSEIQHYERRKHGIINSILSTLGEKFQSPLPPSELRNFSVASDLIPKEHDQKSGNLLRILGEIQQEWDETIRKITPISPFTNQISFLEDIDSDLRKIDAWLNTLASNLPNTSAWMTCLMSLSNVQKFSTAKYYQVCLKQIEQYSKTLSTIKELVDHVELSTLADIQFQNNLHNLSRNVCELEAKFHTLWLRLLELSIYIDQNIKTNVNKRVTTEMCHDTCSNNTRHDVLYQNYGNNYLSEFNTKQIGIHHAAYRNGHESGFESEQSPPMKSYYSYSCNNTITGSDIFVLNDKQGLRKDNSCSLPDDFNQIIGELDNVLLNDELIKYPEVIKIDETVKCLSSQSDLFFKNEDKCKINRYGKNLFSLSDQQDIKRNSRLEMIQDENILLNNTGNGFIDVKIPDNGSQSSNSKNSAGPTFCHEDVDVWKMKFSTEFRNLDKVENNETIHKCWSLPIVKSSVTGMNKSGSIDLPFISNRRQVNDRSCNAHVYTVNNINNNIRKITSGRKSVITKYNNLHSFYQLKRIGNSKIMRHLLEFKMKHTNTKSRNKKFFKSHLKKTSKNRNCMSSVSLNLYNQISNETFNHTKSVVSQYSSVDTQMFHIDSRSNSDCEVNSNHSYYCKSIPDNASELEQRQWRMQVRTYLNAAEKAEELIRNRYSPTRFESWLAGLEASNLKLGENNNKNDNLVDSTDKQLLEKKNQNNNAYNLCPLFMNDLDGKDEKRTCQDDNDDDNDISALEDSHEPLLNFWDDYQASLYSNSSDTQAYEPPSMYAEEFPWDDVGSSFFNDIERELNSPSLHSHTEPKKFMKSNSSSIIEENDCSRNQGQDTNDILSTSTTDLFNRKCSLDASFEVCNNTSISNTHGAESWSAEHTDNLLSPESSVRGLRTCPDGGSQHLPSIDTMDVISNHEIQDIKNCLYPMSSFSDHFNSFNYTYYTRHHNKRHSKLYERKYQTIPRIINRKRKAQINLFQSEKQLNKREFLSLDARLNRLDDRYFSNIHKGILEHSGTRLLHAKTYLQELINSIKRNSSVQRRNLSKQINSSNWRHRTDLLLQTSEAHVKLLSNLLDDLKSYCSSNVSELSDDRLSASFIQDLTSCKDDSIYVKTDNTDDSHDYSPYRLIILNALKLKSQWINFSSTLRHIYHQSNQYEAWKKQLYILQLRMHDLSRLTRQIGLSMYTNKGVNSTNPNNVNTRHICDSMIYDENQSDKIANGFKRCFLEVDSLNFALEEMQNELNKENCQMSVNNNNTSATICNTTSLDEELLYEIDRLSSQLAINRSILQRLIRLFESNHSNNPPTHHHLDNEYLVDSTENQLETSFINIDKSTSEQQVNEVYTNEHLFERKSVENHNHQQHPVSVSISTTEKNPSIYSSICNWLLRIFPSINSQNYFILLISGFIFLAYLSYYILGRLVACNNYFRRPPSTVSSLRCFSNLFNNSDDNNNDNVHGATTFGRCPLERDRLSNIIDYTNGAQPY</sequence>
<organism evidence="1 2">
    <name type="scientific">Schistosoma haematobium</name>
    <name type="common">Blood fluke</name>
    <dbReference type="NCBI Taxonomy" id="6185"/>
    <lineage>
        <taxon>Eukaryota</taxon>
        <taxon>Metazoa</taxon>
        <taxon>Spiralia</taxon>
        <taxon>Lophotrochozoa</taxon>
        <taxon>Platyhelminthes</taxon>
        <taxon>Trematoda</taxon>
        <taxon>Digenea</taxon>
        <taxon>Strigeidida</taxon>
        <taxon>Schistosomatoidea</taxon>
        <taxon>Schistosomatidae</taxon>
        <taxon>Schistosoma</taxon>
    </lineage>
</organism>
<reference evidence="1" key="1">
    <citation type="journal article" date="2012" name="Nat. Genet.">
        <title>Whole-genome sequence of Schistosoma haematobium.</title>
        <authorList>
            <person name="Young N.D."/>
            <person name="Jex A.R."/>
            <person name="Li B."/>
            <person name="Liu S."/>
            <person name="Yang L."/>
            <person name="Xiong Z."/>
            <person name="Li Y."/>
            <person name="Cantacessi C."/>
            <person name="Hall R.S."/>
            <person name="Xu X."/>
            <person name="Chen F."/>
            <person name="Wu X."/>
            <person name="Zerlotini A."/>
            <person name="Oliveira G."/>
            <person name="Hofmann A."/>
            <person name="Zhang G."/>
            <person name="Fang X."/>
            <person name="Kang Y."/>
            <person name="Campbell B.E."/>
            <person name="Loukas A."/>
            <person name="Ranganathan S."/>
            <person name="Rollinson D."/>
            <person name="Rinaldi G."/>
            <person name="Brindley P.J."/>
            <person name="Yang H."/>
            <person name="Wang J."/>
            <person name="Wang J."/>
            <person name="Gasser R.B."/>
        </authorList>
    </citation>
    <scope>NUCLEOTIDE SEQUENCE</scope>
</reference>
<keyword evidence="2" id="KW-1185">Reference proteome</keyword>
<dbReference type="CTD" id="24592957"/>
<comment type="caution">
    <text evidence="1">The sequence shown here is derived from an EMBL/GenBank/DDBJ whole genome shotgun (WGS) entry which is preliminary data.</text>
</comment>
<protein>
    <submittedName>
        <fullName evidence="1">Uncharacterized protein</fullName>
    </submittedName>
</protein>
<name>A0A6A5D3T4_SCHHA</name>
<gene>
    <name evidence="1" type="ORF">MS3_00006224</name>
</gene>
<dbReference type="EMBL" id="AMPZ03000004">
    <property type="protein sequence ID" value="KAH9584731.1"/>
    <property type="molecule type" value="Genomic_DNA"/>
</dbReference>
<dbReference type="Proteomes" id="UP000471633">
    <property type="component" value="Unassembled WGS sequence"/>
</dbReference>
<dbReference type="KEGG" id="shx:MS3_00006224"/>
<proteinExistence type="predicted"/>
<dbReference type="GeneID" id="24592957"/>
<dbReference type="RefSeq" id="XP_035585888.1">
    <property type="nucleotide sequence ID" value="XM_035732723.2"/>
</dbReference>
<reference evidence="1" key="2">
    <citation type="journal article" date="2019" name="Gigascience">
        <title>High-quality Schistosoma haematobium genome achieved by single-molecule and long-range sequencing.</title>
        <authorList>
            <person name="Stroehlein A.J."/>
            <person name="Korhonen P.K."/>
            <person name="Chong T.M."/>
            <person name="Lim Y.L."/>
            <person name="Chan K.G."/>
            <person name="Webster B."/>
            <person name="Rollinson D."/>
            <person name="Brindley P.J."/>
            <person name="Gasser R.B."/>
            <person name="Young N.D."/>
        </authorList>
    </citation>
    <scope>NUCLEOTIDE SEQUENCE</scope>
</reference>
<accession>A0A6A5D3T4</accession>